<comment type="subcellular location">
    <subcellularLocation>
        <location evidence="1">Membrane</location>
        <topology evidence="1">Multi-pass membrane protein</topology>
    </subcellularLocation>
</comment>
<keyword evidence="3 7" id="KW-0812">Transmembrane</keyword>
<proteinExistence type="inferred from homology"/>
<sequence length="940" mass="102868">MFSLRRTSLLRSAPRLLPTSYRVRLSSSKQAVNIDALLAKPTWSVRSLLPDETAKSSTPSVTPAQLHHLLRLSALPQPSSQEEERKMLDTLESQIHFVKEIQRVDATGVEPLQSIRDESPEAMKANTIGLEQLRDALAKERVVGRNKRIQRVETARNERPDGDAWDGDALRYASKTKGKFFVAADSADDLIGPEDIQLASFDLLVLFLVNIRRGDRTFIHSLALYRMMWGNLKEKGSNLFGSEQSSTPPPQSDRDQDLTTILDRSQRAELTLLVGEILACMRNGIEEQFHKSAPVSDNQSHPQGDSNQLETSPKSTATDNNAENKDEESSTPPTQKLGELKLTSQDLKSEANSLSSFDDWRDAVILRIGEVVNKADEPGDSRSENTTSQGNRPLPTPPIEEDQGSLEKLRELYPPVDTPLANLPRAKKLLILHSLLLLLLSLEHYNARSRILMLYVSSSLGLDVKILNEDEVKVARGLLDTALQLSANGEGQAQGRSSDPTRKWKVGIASVVGATLIGITGGLAAPLVAAGLGTVMGGLGLGATAAAGYLGALAGSGVVVGGLFGAYGGRMTGRMVDKYAKEVDDFAFLPIRGTRRKLLNDKEAAQQDHRLRVTIGITGWVTEEENFVVPWRVLGPESEVFGLRWETEPLMDLGNAMDLLVTSAAYTAGEQVLKKTIFASLLSAVVLPLGLMKISRVASNPFSVAKARADKAGEVLADALISKVQGERSVTLMGYSLGSRVIFSCLQSLAKRNAYGLVESAILMGAPTPSDTEDWRRMRRVVSGRLVNAYSDNDTVLALLYRTTSMQLGVAGLQPVQGVVGVENLDVSDMISGHLRYQFMIGHILRRVGLESIDAREVAREEAALAAKAERQERERIRNARRAGVEPDGESAKRVLESGEQAEDEEVRLKQEVAERTKERLPGRESDEVRPPLPPRKTED</sequence>
<dbReference type="Proteomes" id="UP000452235">
    <property type="component" value="Unassembled WGS sequence"/>
</dbReference>
<dbReference type="Pfam" id="PF20978">
    <property type="entry name" value="Gta3"/>
    <property type="match status" value="1"/>
</dbReference>
<dbReference type="PANTHER" id="PTHR17920:SF22">
    <property type="entry name" value="DUF726 DOMAIN PROTEIN (AFU_ORTHOLOGUE AFUA_2G12860)"/>
    <property type="match status" value="1"/>
</dbReference>
<evidence type="ECO:0000259" key="8">
    <source>
        <dbReference type="Pfam" id="PF20978"/>
    </source>
</evidence>
<dbReference type="SUPFAM" id="SSF53474">
    <property type="entry name" value="alpha/beta-Hydrolases"/>
    <property type="match status" value="1"/>
</dbReference>
<evidence type="ECO:0000256" key="3">
    <source>
        <dbReference type="ARBA" id="ARBA00022692"/>
    </source>
</evidence>
<dbReference type="AlphaFoldDB" id="A0A5M3YLP3"/>
<keyword evidence="4 7" id="KW-1133">Transmembrane helix</keyword>
<organism evidence="9 10">
    <name type="scientific">Aspergillus terreus</name>
    <dbReference type="NCBI Taxonomy" id="33178"/>
    <lineage>
        <taxon>Eukaryota</taxon>
        <taxon>Fungi</taxon>
        <taxon>Dikarya</taxon>
        <taxon>Ascomycota</taxon>
        <taxon>Pezizomycotina</taxon>
        <taxon>Eurotiomycetes</taxon>
        <taxon>Eurotiomycetidae</taxon>
        <taxon>Eurotiales</taxon>
        <taxon>Aspergillaceae</taxon>
        <taxon>Aspergillus</taxon>
        <taxon>Aspergillus subgen. Circumdati</taxon>
    </lineage>
</organism>
<dbReference type="GO" id="GO:0016020">
    <property type="term" value="C:membrane"/>
    <property type="evidence" value="ECO:0007669"/>
    <property type="project" value="UniProtKB-SubCell"/>
</dbReference>
<dbReference type="VEuPathDB" id="FungiDB:ATEG_01244"/>
<dbReference type="PANTHER" id="PTHR17920">
    <property type="entry name" value="TRANSMEMBRANE AND COILED-COIL DOMAIN-CONTAINING PROTEIN 4 TMCO4"/>
    <property type="match status" value="1"/>
</dbReference>
<comment type="similarity">
    <text evidence="2">Belongs to the TMCO4 family.</text>
</comment>
<dbReference type="Pfam" id="PF05277">
    <property type="entry name" value="DUF726"/>
    <property type="match status" value="1"/>
</dbReference>
<evidence type="ECO:0000256" key="4">
    <source>
        <dbReference type="ARBA" id="ARBA00022989"/>
    </source>
</evidence>
<feature type="transmembrane region" description="Helical" evidence="7">
    <location>
        <begin position="549"/>
        <end position="569"/>
    </location>
</feature>
<name>A0A5M3YLP3_ASPTE</name>
<evidence type="ECO:0000256" key="1">
    <source>
        <dbReference type="ARBA" id="ARBA00004141"/>
    </source>
</evidence>
<evidence type="ECO:0000313" key="10">
    <source>
        <dbReference type="Proteomes" id="UP000452235"/>
    </source>
</evidence>
<dbReference type="OrthoDB" id="277931at2759"/>
<feature type="region of interest" description="Disordered" evidence="6">
    <location>
        <begin position="291"/>
        <end position="340"/>
    </location>
</feature>
<feature type="region of interest" description="Disordered" evidence="6">
    <location>
        <begin position="878"/>
        <end position="940"/>
    </location>
</feature>
<dbReference type="InterPro" id="IPR049545">
    <property type="entry name" value="Gta3_dom"/>
</dbReference>
<evidence type="ECO:0000256" key="6">
    <source>
        <dbReference type="SAM" id="MobiDB-lite"/>
    </source>
</evidence>
<evidence type="ECO:0000256" key="2">
    <source>
        <dbReference type="ARBA" id="ARBA00009824"/>
    </source>
</evidence>
<evidence type="ECO:0000313" key="9">
    <source>
        <dbReference type="EMBL" id="GFF12221.1"/>
    </source>
</evidence>
<dbReference type="InterPro" id="IPR029058">
    <property type="entry name" value="AB_hydrolase_fold"/>
</dbReference>
<feature type="region of interest" description="Disordered" evidence="6">
    <location>
        <begin position="375"/>
        <end position="402"/>
    </location>
</feature>
<evidence type="ECO:0000256" key="7">
    <source>
        <dbReference type="SAM" id="Phobius"/>
    </source>
</evidence>
<comment type="caution">
    <text evidence="9">The sequence shown here is derived from an EMBL/GenBank/DDBJ whole genome shotgun (WGS) entry which is preliminary data.</text>
</comment>
<dbReference type="InterPro" id="IPR007941">
    <property type="entry name" value="DUF726"/>
</dbReference>
<keyword evidence="5 7" id="KW-0472">Membrane</keyword>
<feature type="compositionally biased region" description="Polar residues" evidence="6">
    <location>
        <begin position="295"/>
        <end position="321"/>
    </location>
</feature>
<keyword evidence="10" id="KW-1185">Reference proteome</keyword>
<dbReference type="EMBL" id="BLJY01000001">
    <property type="protein sequence ID" value="GFF12221.1"/>
    <property type="molecule type" value="Genomic_DNA"/>
</dbReference>
<protein>
    <submittedName>
        <fullName evidence="9">DUF726-domain-containing protein</fullName>
    </submittedName>
</protein>
<gene>
    <name evidence="9" type="ORF">ATEIFO6365_0001044400</name>
</gene>
<feature type="transmembrane region" description="Helical" evidence="7">
    <location>
        <begin position="429"/>
        <end position="447"/>
    </location>
</feature>
<evidence type="ECO:0000256" key="5">
    <source>
        <dbReference type="ARBA" id="ARBA00023136"/>
    </source>
</evidence>
<accession>A0A5M3YLP3</accession>
<feature type="domain" description="Glutamyl-tRNA amidotransferase complex subunit Gta3" evidence="8">
    <location>
        <begin position="55"/>
        <end position="112"/>
    </location>
</feature>
<feature type="compositionally biased region" description="Basic and acidic residues" evidence="6">
    <location>
        <begin position="907"/>
        <end position="940"/>
    </location>
</feature>
<feature type="transmembrane region" description="Helical" evidence="7">
    <location>
        <begin position="506"/>
        <end position="529"/>
    </location>
</feature>
<reference evidence="9 10" key="1">
    <citation type="submission" date="2020-01" db="EMBL/GenBank/DDBJ databases">
        <title>Aspergillus terreus IFO 6365 whole genome shotgun sequence.</title>
        <authorList>
            <person name="Kanamasa S."/>
            <person name="Takahashi H."/>
        </authorList>
    </citation>
    <scope>NUCLEOTIDE SEQUENCE [LARGE SCALE GENOMIC DNA]</scope>
    <source>
        <strain evidence="9 10">IFO 6365</strain>
    </source>
</reference>